<feature type="transmembrane region" description="Helical" evidence="9">
    <location>
        <begin position="571"/>
        <end position="593"/>
    </location>
</feature>
<evidence type="ECO:0000256" key="1">
    <source>
        <dbReference type="ARBA" id="ARBA00004141"/>
    </source>
</evidence>
<keyword evidence="5 9" id="KW-1133">Transmembrane helix</keyword>
<feature type="transmembrane region" description="Helical" evidence="9">
    <location>
        <begin position="813"/>
        <end position="832"/>
    </location>
</feature>
<evidence type="ECO:0000256" key="7">
    <source>
        <dbReference type="ARBA" id="ARBA00023180"/>
    </source>
</evidence>
<evidence type="ECO:0000256" key="4">
    <source>
        <dbReference type="ARBA" id="ARBA00022729"/>
    </source>
</evidence>
<keyword evidence="12" id="KW-1185">Reference proteome</keyword>
<sequence length="847" mass="92104">MRVWRAWCALCACWCALATASDDHPADAVSVIQMRVQYNEEYVLLLNNTVEYILDFIPPAVGESEGGGGAWPALLRVTSEGGDAAQPVLLTARQRAGAITWQLPYEAGGSLKYELQRTLCPDDTAPLDADSDCEGRAAPRPRGSFSLHASSSCGAPLRLRVGARLPPAWQLPFAQPLAIDASQIAPQVVFYEFAEEQQSVRLVVESEDELCASVSVQNYSCPIAQTLEEISTAGLRMTVQYSGAVQISRREYPRGFLVVAVVHGSRAACGGADEAEAADWLWAAAVLGDGPRRAGAHAARRPRKRFTVTIEAALSRAHYAAAVAATAALFLAFYVAFGALVLAQRWPPFGRLVGPKAVLAPPPPQRPAHAAGVEAGNSRRHGRRRTSVDTFDSSDGSSSEEEQEPASEGASPRAAPSAGPSAAPSAAPTAAPTAAPSAGANGQAVAADDSGPFGLPSRLRLAALAQRRERTLRARSDRYLYTLATVAVFYALPVIQFVAVVQMVLNVSGSLDICYYNFLCAHPAGALSDFNHVLSNAGYLLLGALFLLQVRRRRARRRRQPRHQEYGIPAHYGLLSALGAAMMVVAVLSASYHVCPNRLNFQFDTAFMYVLAVLSMVKIYQSRHPDVNARAHSTFGVLAVLIAVVVWGVLGGGPLFWGLWTVLHVFTFLLLSLRIYYVGQFRLEKESLQEAARELRRPVYRARLVMLLLGNALNWTFAIYGLLRQSGDFAGHMLQVLLGNTLLYMVAYLALKLVQGERLRWYAWGWLGGAAAAWAPALYFFLSGSSDWAAAPALSRHRNHHCMVMQFYDSHDLWHILSAMALYFSFNAMLTWDDGLSAVKKTDIAVF</sequence>
<dbReference type="Pfam" id="PF13965">
    <property type="entry name" value="SID-1_RNA_chan"/>
    <property type="match status" value="1"/>
</dbReference>
<feature type="transmembrane region" description="Helical" evidence="9">
    <location>
        <begin position="599"/>
        <end position="620"/>
    </location>
</feature>
<feature type="signal peptide" evidence="10">
    <location>
        <begin position="1"/>
        <end position="20"/>
    </location>
</feature>
<evidence type="ECO:0000256" key="8">
    <source>
        <dbReference type="SAM" id="MobiDB-lite"/>
    </source>
</evidence>
<feature type="region of interest" description="Disordered" evidence="8">
    <location>
        <begin position="360"/>
        <end position="451"/>
    </location>
</feature>
<evidence type="ECO:0000256" key="2">
    <source>
        <dbReference type="ARBA" id="ARBA00006618"/>
    </source>
</evidence>
<feature type="transmembrane region" description="Helical" evidence="9">
    <location>
        <begin position="319"/>
        <end position="342"/>
    </location>
</feature>
<feature type="transmembrane region" description="Helical" evidence="9">
    <location>
        <begin position="656"/>
        <end position="679"/>
    </location>
</feature>
<name>A0ABN8J4Q7_9NEOP</name>
<evidence type="ECO:0000256" key="3">
    <source>
        <dbReference type="ARBA" id="ARBA00022692"/>
    </source>
</evidence>
<gene>
    <name evidence="11" type="ORF">IPOD504_LOCUS17015</name>
</gene>
<feature type="non-terminal residue" evidence="11">
    <location>
        <position position="1"/>
    </location>
</feature>
<evidence type="ECO:0000313" key="12">
    <source>
        <dbReference type="Proteomes" id="UP000837857"/>
    </source>
</evidence>
<feature type="transmembrane region" description="Helical" evidence="9">
    <location>
        <begin position="632"/>
        <end position="650"/>
    </location>
</feature>
<feature type="transmembrane region" description="Helical" evidence="9">
    <location>
        <begin position="533"/>
        <end position="550"/>
    </location>
</feature>
<feature type="transmembrane region" description="Helical" evidence="9">
    <location>
        <begin position="729"/>
        <end position="751"/>
    </location>
</feature>
<organism evidence="11 12">
    <name type="scientific">Iphiclides podalirius</name>
    <name type="common">scarce swallowtail</name>
    <dbReference type="NCBI Taxonomy" id="110791"/>
    <lineage>
        <taxon>Eukaryota</taxon>
        <taxon>Metazoa</taxon>
        <taxon>Ecdysozoa</taxon>
        <taxon>Arthropoda</taxon>
        <taxon>Hexapoda</taxon>
        <taxon>Insecta</taxon>
        <taxon>Pterygota</taxon>
        <taxon>Neoptera</taxon>
        <taxon>Endopterygota</taxon>
        <taxon>Lepidoptera</taxon>
        <taxon>Glossata</taxon>
        <taxon>Ditrysia</taxon>
        <taxon>Papilionoidea</taxon>
        <taxon>Papilionidae</taxon>
        <taxon>Papilioninae</taxon>
        <taxon>Iphiclides</taxon>
    </lineage>
</organism>
<proteinExistence type="inferred from homology"/>
<evidence type="ECO:0008006" key="13">
    <source>
        <dbReference type="Google" id="ProtNLM"/>
    </source>
</evidence>
<comment type="subcellular location">
    <subcellularLocation>
        <location evidence="1">Membrane</location>
        <topology evidence="1">Multi-pass membrane protein</topology>
    </subcellularLocation>
</comment>
<dbReference type="InterPro" id="IPR025958">
    <property type="entry name" value="SID1_TM_fam"/>
</dbReference>
<protein>
    <recommendedName>
        <fullName evidence="13">SID1 transmembrane family member 1</fullName>
    </recommendedName>
</protein>
<reference evidence="11" key="1">
    <citation type="submission" date="2022-03" db="EMBL/GenBank/DDBJ databases">
        <authorList>
            <person name="Martin H S."/>
        </authorList>
    </citation>
    <scope>NUCLEOTIDE SEQUENCE</scope>
</reference>
<evidence type="ECO:0000256" key="5">
    <source>
        <dbReference type="ARBA" id="ARBA00022989"/>
    </source>
</evidence>
<feature type="transmembrane region" description="Helical" evidence="9">
    <location>
        <begin position="700"/>
        <end position="723"/>
    </location>
</feature>
<evidence type="ECO:0000313" key="11">
    <source>
        <dbReference type="EMBL" id="CAH2075836.1"/>
    </source>
</evidence>
<evidence type="ECO:0000256" key="6">
    <source>
        <dbReference type="ARBA" id="ARBA00023136"/>
    </source>
</evidence>
<keyword evidence="3 9" id="KW-0812">Transmembrane</keyword>
<dbReference type="PANTHER" id="PTHR12185:SF14">
    <property type="entry name" value="CHOLESTEROL UPTAKE PROTEIN 1"/>
    <property type="match status" value="1"/>
</dbReference>
<dbReference type="EMBL" id="OW152821">
    <property type="protein sequence ID" value="CAH2075836.1"/>
    <property type="molecule type" value="Genomic_DNA"/>
</dbReference>
<evidence type="ECO:0000256" key="10">
    <source>
        <dbReference type="SAM" id="SignalP"/>
    </source>
</evidence>
<keyword evidence="7" id="KW-0325">Glycoprotein</keyword>
<feature type="transmembrane region" description="Helical" evidence="9">
    <location>
        <begin position="763"/>
        <end position="782"/>
    </location>
</feature>
<feature type="chain" id="PRO_5047474705" description="SID1 transmembrane family member 1" evidence="10">
    <location>
        <begin position="21"/>
        <end position="847"/>
    </location>
</feature>
<feature type="compositionally biased region" description="Low complexity" evidence="8">
    <location>
        <begin position="388"/>
        <end position="397"/>
    </location>
</feature>
<dbReference type="Proteomes" id="UP000837857">
    <property type="component" value="Chromosome 9"/>
</dbReference>
<keyword evidence="6 9" id="KW-0472">Membrane</keyword>
<keyword evidence="4 10" id="KW-0732">Signal</keyword>
<accession>A0ABN8J4Q7</accession>
<feature type="compositionally biased region" description="Low complexity" evidence="8">
    <location>
        <begin position="406"/>
        <end position="440"/>
    </location>
</feature>
<comment type="similarity">
    <text evidence="2">Belongs to the SID1 family.</text>
</comment>
<feature type="transmembrane region" description="Helical" evidence="9">
    <location>
        <begin position="479"/>
        <end position="501"/>
    </location>
</feature>
<dbReference type="PANTHER" id="PTHR12185">
    <property type="entry name" value="SID1 TRANSMEMBRANE FAMILY MEMEBER"/>
    <property type="match status" value="1"/>
</dbReference>
<evidence type="ECO:0000256" key="9">
    <source>
        <dbReference type="SAM" id="Phobius"/>
    </source>
</evidence>